<dbReference type="Proteomes" id="UP000295087">
    <property type="component" value="Unassembled WGS sequence"/>
</dbReference>
<name>A0A4R6P6D1_NOCIG</name>
<comment type="caution">
    <text evidence="3">The sequence shown here is derived from an EMBL/GenBank/DDBJ whole genome shotgun (WGS) entry which is preliminary data.</text>
</comment>
<gene>
    <name evidence="3" type="ORF">DFR75_105223</name>
</gene>
<dbReference type="AlphaFoldDB" id="A0A4R6P6D1"/>
<accession>A0A4R6P6D1</accession>
<sequence>MRHVLVARLDSAGDVLLTGPAVRAVAAGSDKVTFLAGPRGAAAARLLPGVDEVVEFHAGWVDFDAPPVTGDVIDALLDTLRAVAPTEAVIFTSFHQSPLPLALVLRMAGVGRIAGISVDYPGSLLDLRDTRDEDRPEQIRNLALAEAAGFPGDSDQLRIREDLLPDVGTRTGGPGYIVVHPGAAVPARRPAPERMRTHVAALVRAGYRVLVTGGPDEHTAFVADGLATDLGGRTDLATLAAILRDADVVIAPNTGPAHLAAAVGTPVVSLFAPVVPAARWAPYGVPVVVLGRSAACAGTRARTCPVPGHPCLDAITSEEIVDAVDTLCARPADTRRPA</sequence>
<dbReference type="SUPFAM" id="SSF53756">
    <property type="entry name" value="UDP-Glycosyltransferase/glycogen phosphorylase"/>
    <property type="match status" value="1"/>
</dbReference>
<reference evidence="3 4" key="1">
    <citation type="submission" date="2019-03" db="EMBL/GenBank/DDBJ databases">
        <title>Genomic Encyclopedia of Type Strains, Phase IV (KMG-IV): sequencing the most valuable type-strain genomes for metagenomic binning, comparative biology and taxonomic classification.</title>
        <authorList>
            <person name="Goeker M."/>
        </authorList>
    </citation>
    <scope>NUCLEOTIDE SEQUENCE [LARGE SCALE GENOMIC DNA]</scope>
    <source>
        <strain evidence="3 4">DSM 44496</strain>
    </source>
</reference>
<evidence type="ECO:0000313" key="4">
    <source>
        <dbReference type="Proteomes" id="UP000295087"/>
    </source>
</evidence>
<dbReference type="InterPro" id="IPR002201">
    <property type="entry name" value="Glyco_trans_9"/>
</dbReference>
<dbReference type="RefSeq" id="WP_067489724.1">
    <property type="nucleotide sequence ID" value="NZ_SNXK01000005.1"/>
</dbReference>
<evidence type="ECO:0000256" key="1">
    <source>
        <dbReference type="ARBA" id="ARBA00022676"/>
    </source>
</evidence>
<keyword evidence="2 3" id="KW-0808">Transferase</keyword>
<dbReference type="InterPro" id="IPR051199">
    <property type="entry name" value="LPS_LOS_Heptosyltrfase"/>
</dbReference>
<evidence type="ECO:0000256" key="2">
    <source>
        <dbReference type="ARBA" id="ARBA00022679"/>
    </source>
</evidence>
<proteinExistence type="predicted"/>
<dbReference type="GO" id="GO:0009244">
    <property type="term" value="P:lipopolysaccharide core region biosynthetic process"/>
    <property type="evidence" value="ECO:0007669"/>
    <property type="project" value="TreeGrafter"/>
</dbReference>
<organism evidence="3 4">
    <name type="scientific">Nocardia ignorata</name>
    <dbReference type="NCBI Taxonomy" id="145285"/>
    <lineage>
        <taxon>Bacteria</taxon>
        <taxon>Bacillati</taxon>
        <taxon>Actinomycetota</taxon>
        <taxon>Actinomycetes</taxon>
        <taxon>Mycobacteriales</taxon>
        <taxon>Nocardiaceae</taxon>
        <taxon>Nocardia</taxon>
    </lineage>
</organism>
<evidence type="ECO:0000313" key="3">
    <source>
        <dbReference type="EMBL" id="TDP32985.1"/>
    </source>
</evidence>
<dbReference type="Pfam" id="PF01075">
    <property type="entry name" value="Glyco_transf_9"/>
    <property type="match status" value="1"/>
</dbReference>
<dbReference type="PANTHER" id="PTHR30160:SF1">
    <property type="entry name" value="LIPOPOLYSACCHARIDE 1,2-N-ACETYLGLUCOSAMINETRANSFERASE-RELATED"/>
    <property type="match status" value="1"/>
</dbReference>
<dbReference type="PANTHER" id="PTHR30160">
    <property type="entry name" value="TETRAACYLDISACCHARIDE 4'-KINASE-RELATED"/>
    <property type="match status" value="1"/>
</dbReference>
<dbReference type="CDD" id="cd03789">
    <property type="entry name" value="GT9_LPS_heptosyltransferase"/>
    <property type="match status" value="1"/>
</dbReference>
<protein>
    <submittedName>
        <fullName evidence="3">ADP-heptose:LPS heptosyltransferase</fullName>
    </submittedName>
</protein>
<dbReference type="GO" id="GO:0008713">
    <property type="term" value="F:ADP-heptose-lipopolysaccharide heptosyltransferase activity"/>
    <property type="evidence" value="ECO:0007669"/>
    <property type="project" value="TreeGrafter"/>
</dbReference>
<keyword evidence="4" id="KW-1185">Reference proteome</keyword>
<dbReference type="EMBL" id="SNXK01000005">
    <property type="protein sequence ID" value="TDP32985.1"/>
    <property type="molecule type" value="Genomic_DNA"/>
</dbReference>
<keyword evidence="1" id="KW-0328">Glycosyltransferase</keyword>
<dbReference type="GO" id="GO:0005829">
    <property type="term" value="C:cytosol"/>
    <property type="evidence" value="ECO:0007669"/>
    <property type="project" value="TreeGrafter"/>
</dbReference>
<dbReference type="Gene3D" id="3.40.50.2000">
    <property type="entry name" value="Glycogen Phosphorylase B"/>
    <property type="match status" value="2"/>
</dbReference>